<dbReference type="GO" id="GO:0005886">
    <property type="term" value="C:plasma membrane"/>
    <property type="evidence" value="ECO:0007669"/>
    <property type="project" value="UniProtKB-SubCell"/>
</dbReference>
<dbReference type="Pfam" id="PF00535">
    <property type="entry name" value="Glycos_transf_2"/>
    <property type="match status" value="1"/>
</dbReference>
<dbReference type="InterPro" id="IPR001173">
    <property type="entry name" value="Glyco_trans_2-like"/>
</dbReference>
<evidence type="ECO:0000313" key="12">
    <source>
        <dbReference type="EMBL" id="RAQ96631.1"/>
    </source>
</evidence>
<keyword evidence="13" id="KW-1185">Reference proteome</keyword>
<comment type="function">
    <text evidence="6">Catalyzes the glycosylation of 4,4'-diaponeurosporenoate, i.e. the esterification of glucose at the C1'' position with the carboxyl group of 4,4'-diaponeurosporenic acid, to form glycosyl-4,4'-diaponeurosporenoate. This is a step in the biosynthesis of staphyloxanthin, an orange pigment present in most staphylococci strains.</text>
</comment>
<dbReference type="InterPro" id="IPR029044">
    <property type="entry name" value="Nucleotide-diphossugar_trans"/>
</dbReference>
<keyword evidence="5 10" id="KW-0472">Membrane</keyword>
<dbReference type="SUPFAM" id="SSF53448">
    <property type="entry name" value="Nucleotide-diphospho-sugar transferases"/>
    <property type="match status" value="1"/>
</dbReference>
<reference evidence="12 13" key="1">
    <citation type="submission" date="2016-08" db="EMBL/GenBank/DDBJ databases">
        <title>Analysis of Carbohydrate Active Enzymes in Thermogemmatispora T81 Reveals Carbohydrate Degradation Ability.</title>
        <authorList>
            <person name="Tomazini A."/>
            <person name="Lal S."/>
            <person name="Stott M."/>
            <person name="Henrissat B."/>
            <person name="Polikarpov I."/>
            <person name="Sparling R."/>
            <person name="Levin D.B."/>
        </authorList>
    </citation>
    <scope>NUCLEOTIDE SEQUENCE [LARGE SCALE GENOMIC DNA]</scope>
    <source>
        <strain evidence="12 13">T81</strain>
    </source>
</reference>
<feature type="transmembrane region" description="Helical" evidence="10">
    <location>
        <begin position="290"/>
        <end position="312"/>
    </location>
</feature>
<protein>
    <recommendedName>
        <fullName evidence="9">4,4'-diaponeurosporenoate glycosyltransferase</fullName>
    </recommendedName>
</protein>
<evidence type="ECO:0000256" key="4">
    <source>
        <dbReference type="ARBA" id="ARBA00022679"/>
    </source>
</evidence>
<evidence type="ECO:0000259" key="11">
    <source>
        <dbReference type="Pfam" id="PF00535"/>
    </source>
</evidence>
<dbReference type="Proteomes" id="UP000248706">
    <property type="component" value="Unassembled WGS sequence"/>
</dbReference>
<dbReference type="AlphaFoldDB" id="A0A328VIB2"/>
<accession>A0A328VIB2</accession>
<evidence type="ECO:0000256" key="6">
    <source>
        <dbReference type="ARBA" id="ARBA00037281"/>
    </source>
</evidence>
<evidence type="ECO:0000256" key="2">
    <source>
        <dbReference type="ARBA" id="ARBA00022475"/>
    </source>
</evidence>
<evidence type="ECO:0000256" key="10">
    <source>
        <dbReference type="SAM" id="Phobius"/>
    </source>
</evidence>
<evidence type="ECO:0000256" key="7">
    <source>
        <dbReference type="ARBA" id="ARBA00037904"/>
    </source>
</evidence>
<keyword evidence="2" id="KW-1003">Cell membrane</keyword>
<evidence type="ECO:0000256" key="8">
    <source>
        <dbReference type="ARBA" id="ARBA00038120"/>
    </source>
</evidence>
<dbReference type="EMBL" id="MCIF01000002">
    <property type="protein sequence ID" value="RAQ96631.1"/>
    <property type="molecule type" value="Genomic_DNA"/>
</dbReference>
<dbReference type="RefSeq" id="WP_112430362.1">
    <property type="nucleotide sequence ID" value="NZ_MCIF01000002.1"/>
</dbReference>
<comment type="caution">
    <text evidence="12">The sequence shown here is derived from an EMBL/GenBank/DDBJ whole genome shotgun (WGS) entry which is preliminary data.</text>
</comment>
<dbReference type="GO" id="GO:0016757">
    <property type="term" value="F:glycosyltransferase activity"/>
    <property type="evidence" value="ECO:0007669"/>
    <property type="project" value="UniProtKB-KW"/>
</dbReference>
<feature type="transmembrane region" description="Helical" evidence="10">
    <location>
        <begin position="353"/>
        <end position="371"/>
    </location>
</feature>
<comment type="subcellular location">
    <subcellularLocation>
        <location evidence="1">Cell membrane</location>
    </subcellularLocation>
</comment>
<gene>
    <name evidence="12" type="ORF">A4R35_13895</name>
</gene>
<organism evidence="12 13">
    <name type="scientific">Thermogemmatispora tikiterensis</name>
    <dbReference type="NCBI Taxonomy" id="1825093"/>
    <lineage>
        <taxon>Bacteria</taxon>
        <taxon>Bacillati</taxon>
        <taxon>Chloroflexota</taxon>
        <taxon>Ktedonobacteria</taxon>
        <taxon>Thermogemmatisporales</taxon>
        <taxon>Thermogemmatisporaceae</taxon>
        <taxon>Thermogemmatispora</taxon>
    </lineage>
</organism>
<comment type="similarity">
    <text evidence="8">Belongs to the glycosyltransferase 2 family. CrtQ subfamily.</text>
</comment>
<keyword evidence="10" id="KW-0812">Transmembrane</keyword>
<sequence length="402" mass="44614">MQKIARFLSALRTILLGASVLLGLWQDYRIQKAIRETATPLPRRLPRPAPRVSIILPVRNEQENIDSCLASLLAQDYPDFEVIVVDDGSTDATPVRLAAWQQRDPRLRVQRIEELPAGWAGKAHALHSGATLASGEWLLFTDADTRHAPQTLRRMVAHAIAHRLDLLSMFTEMQIIGLAARLLTPMTGLLLTVLITPGEIRSAARPRQAFAFGQYILVRREAYEATGGFSAPEVRASFTEDMGIAQVFKRQGWREDIVGGCGLVKNVQWTTWRSAWRGLRKGAYGKLAPYPLLSLVGGSFLVYYGLAPLLTLRAALRPGHLRQERLSALLALLALCLQVDSKRRFGQAFGLPARWALLAPFASTAFGFLLLDTMRLAISGQGADWKGRRAPRLTRTNMLPLL</sequence>
<evidence type="ECO:0000256" key="1">
    <source>
        <dbReference type="ARBA" id="ARBA00004236"/>
    </source>
</evidence>
<comment type="pathway">
    <text evidence="7">Carotenoid biosynthesis; staphyloxanthin biosynthesis; staphyloxanthin from farnesyl diphosphate: step 4/5.</text>
</comment>
<evidence type="ECO:0000256" key="5">
    <source>
        <dbReference type="ARBA" id="ARBA00023136"/>
    </source>
</evidence>
<dbReference type="PANTHER" id="PTHR43646:SF2">
    <property type="entry name" value="GLYCOSYLTRANSFERASE 2-LIKE DOMAIN-CONTAINING PROTEIN"/>
    <property type="match status" value="1"/>
</dbReference>
<keyword evidence="3" id="KW-0328">Glycosyltransferase</keyword>
<evidence type="ECO:0000256" key="9">
    <source>
        <dbReference type="ARBA" id="ARBA00040345"/>
    </source>
</evidence>
<keyword evidence="4" id="KW-0808">Transferase</keyword>
<name>A0A328VIB2_9CHLR</name>
<feature type="domain" description="Glycosyltransferase 2-like" evidence="11">
    <location>
        <begin position="53"/>
        <end position="171"/>
    </location>
</feature>
<keyword evidence="10" id="KW-1133">Transmembrane helix</keyword>
<proteinExistence type="inferred from homology"/>
<dbReference type="PANTHER" id="PTHR43646">
    <property type="entry name" value="GLYCOSYLTRANSFERASE"/>
    <property type="match status" value="1"/>
</dbReference>
<dbReference type="CDD" id="cd00761">
    <property type="entry name" value="Glyco_tranf_GTA_type"/>
    <property type="match status" value="1"/>
</dbReference>
<dbReference type="OrthoDB" id="9800276at2"/>
<evidence type="ECO:0000256" key="3">
    <source>
        <dbReference type="ARBA" id="ARBA00022676"/>
    </source>
</evidence>
<dbReference type="Gene3D" id="3.90.550.10">
    <property type="entry name" value="Spore Coat Polysaccharide Biosynthesis Protein SpsA, Chain A"/>
    <property type="match status" value="1"/>
</dbReference>
<evidence type="ECO:0000313" key="13">
    <source>
        <dbReference type="Proteomes" id="UP000248706"/>
    </source>
</evidence>